<accession>A0ABQ3WS83</accession>
<feature type="transmembrane region" description="Helical" evidence="6">
    <location>
        <begin position="112"/>
        <end position="136"/>
    </location>
</feature>
<feature type="domain" description="Major facilitator superfamily (MFS) profile" evidence="7">
    <location>
        <begin position="20"/>
        <end position="408"/>
    </location>
</feature>
<feature type="transmembrane region" description="Helical" evidence="6">
    <location>
        <begin position="297"/>
        <end position="316"/>
    </location>
</feature>
<comment type="subcellular location">
    <subcellularLocation>
        <location evidence="1">Cell membrane</location>
        <topology evidence="1">Multi-pass membrane protein</topology>
    </subcellularLocation>
</comment>
<feature type="transmembrane region" description="Helical" evidence="6">
    <location>
        <begin position="19"/>
        <end position="40"/>
    </location>
</feature>
<evidence type="ECO:0000256" key="6">
    <source>
        <dbReference type="SAM" id="Phobius"/>
    </source>
</evidence>
<feature type="transmembrane region" description="Helical" evidence="6">
    <location>
        <begin position="60"/>
        <end position="80"/>
    </location>
</feature>
<feature type="transmembrane region" description="Helical" evidence="6">
    <location>
        <begin position="385"/>
        <end position="405"/>
    </location>
</feature>
<evidence type="ECO:0000256" key="4">
    <source>
        <dbReference type="ARBA" id="ARBA00023136"/>
    </source>
</evidence>
<evidence type="ECO:0000313" key="8">
    <source>
        <dbReference type="EMBL" id="GID49146.1"/>
    </source>
</evidence>
<evidence type="ECO:0000256" key="1">
    <source>
        <dbReference type="ARBA" id="ARBA00004651"/>
    </source>
</evidence>
<dbReference type="PANTHER" id="PTHR11360:SF290">
    <property type="entry name" value="MONOCARBOXYLATE MFS PERMEASE"/>
    <property type="match status" value="1"/>
</dbReference>
<feature type="transmembrane region" description="Helical" evidence="6">
    <location>
        <begin position="352"/>
        <end position="379"/>
    </location>
</feature>
<feature type="compositionally biased region" description="Polar residues" evidence="5">
    <location>
        <begin position="440"/>
        <end position="450"/>
    </location>
</feature>
<dbReference type="Gene3D" id="1.20.1250.20">
    <property type="entry name" value="MFS general substrate transporter like domains"/>
    <property type="match status" value="1"/>
</dbReference>
<dbReference type="EMBL" id="BOMF01000121">
    <property type="protein sequence ID" value="GID49146.1"/>
    <property type="molecule type" value="Genomic_DNA"/>
</dbReference>
<keyword evidence="3 6" id="KW-1133">Transmembrane helix</keyword>
<keyword evidence="2 6" id="KW-0812">Transmembrane</keyword>
<dbReference type="RefSeq" id="WP_204299274.1">
    <property type="nucleotide sequence ID" value="NZ_BAAAGQ010000054.1"/>
</dbReference>
<evidence type="ECO:0000256" key="2">
    <source>
        <dbReference type="ARBA" id="ARBA00022692"/>
    </source>
</evidence>
<feature type="transmembrane region" description="Helical" evidence="6">
    <location>
        <begin position="148"/>
        <end position="169"/>
    </location>
</feature>
<proteinExistence type="predicted"/>
<organism evidence="8">
    <name type="scientific">Actinoplanes campanulatus</name>
    <dbReference type="NCBI Taxonomy" id="113559"/>
    <lineage>
        <taxon>Bacteria</taxon>
        <taxon>Bacillati</taxon>
        <taxon>Actinomycetota</taxon>
        <taxon>Actinomycetes</taxon>
        <taxon>Micromonosporales</taxon>
        <taxon>Micromonosporaceae</taxon>
        <taxon>Actinoplanes</taxon>
    </lineage>
</organism>
<feature type="transmembrane region" description="Helical" evidence="6">
    <location>
        <begin position="175"/>
        <end position="198"/>
    </location>
</feature>
<dbReference type="InterPro" id="IPR036259">
    <property type="entry name" value="MFS_trans_sf"/>
</dbReference>
<dbReference type="Pfam" id="PF07690">
    <property type="entry name" value="MFS_1"/>
    <property type="match status" value="1"/>
</dbReference>
<evidence type="ECO:0000259" key="7">
    <source>
        <dbReference type="PROSITE" id="PS50850"/>
    </source>
</evidence>
<feature type="transmembrane region" description="Helical" evidence="6">
    <location>
        <begin position="87"/>
        <end position="106"/>
    </location>
</feature>
<dbReference type="PROSITE" id="PS50850">
    <property type="entry name" value="MFS"/>
    <property type="match status" value="1"/>
</dbReference>
<evidence type="ECO:0000256" key="5">
    <source>
        <dbReference type="SAM" id="MobiDB-lite"/>
    </source>
</evidence>
<feature type="transmembrane region" description="Helical" evidence="6">
    <location>
        <begin position="229"/>
        <end position="254"/>
    </location>
</feature>
<protein>
    <submittedName>
        <fullName evidence="8">MFS transporter</fullName>
    </submittedName>
</protein>
<comment type="caution">
    <text evidence="8">The sequence shown here is derived from an EMBL/GenBank/DDBJ whole genome shotgun (WGS) entry which is preliminary data.</text>
</comment>
<keyword evidence="4 6" id="KW-0472">Membrane</keyword>
<gene>
    <name evidence="8" type="ORF">Aca07nite_64210</name>
</gene>
<feature type="region of interest" description="Disordered" evidence="5">
    <location>
        <begin position="411"/>
        <end position="450"/>
    </location>
</feature>
<feature type="transmembrane region" description="Helical" evidence="6">
    <location>
        <begin position="266"/>
        <end position="285"/>
    </location>
</feature>
<dbReference type="InterPro" id="IPR011701">
    <property type="entry name" value="MFS"/>
</dbReference>
<dbReference type="InterPro" id="IPR050327">
    <property type="entry name" value="Proton-linked_MCT"/>
</dbReference>
<dbReference type="InterPro" id="IPR020846">
    <property type="entry name" value="MFS_dom"/>
</dbReference>
<dbReference type="SUPFAM" id="SSF103473">
    <property type="entry name" value="MFS general substrate transporter"/>
    <property type="match status" value="1"/>
</dbReference>
<reference evidence="8" key="1">
    <citation type="submission" date="2021-01" db="EMBL/GenBank/DDBJ databases">
        <title>Whole genome shotgun sequence of Actinoplanes capillaceus NBRC 16408.</title>
        <authorList>
            <person name="Komaki H."/>
            <person name="Tamura T."/>
        </authorList>
    </citation>
    <scope>NUCLEOTIDE SEQUENCE [LARGE SCALE GENOMIC DNA]</scope>
    <source>
        <strain evidence="8">NBRC 16408</strain>
    </source>
</reference>
<sequence>MTTTNPPAADRGRRVLHGWWIVATFAVTQTIGYGTLYYAFAVLLHPIAADLHTSPTAVTGVFTTAILVQAAMAVPVGRWLDRHGGRALMTAGAILGAGMLVAWSQVDRVWQLYLIFAGLGVAKAMALYEAATPVLVSWFDATRRPKAILGMIVVAGFASTIFMPLTGWLNERHGWRTTLLILAALYASVAVPLHALIVRRPPSALPVSRHRGSAQRRALIRAAVRDRRFWWLAAAFVAHAAAMTTMTTMTVHLVGYLTSRGHPATFAASVAGLLGVLSVTGRLLLTAAGRRIRLHRIVAVVFALQAAAAFTLPTIAGTRLGAILGVTAFGLGFGIASLATPQLLADRYGTGAYASIAGTLAAFVTLAKAGAPLAAAGLLTLTGDYLAVLSAIGTAGLIAVGGILARAGTPRPVPPAADSAATAPRQASTGPEPTPPGHTIHTSAGRTPGQ</sequence>
<feature type="transmembrane region" description="Helical" evidence="6">
    <location>
        <begin position="322"/>
        <end position="340"/>
    </location>
</feature>
<name>A0ABQ3WS83_9ACTN</name>
<evidence type="ECO:0000256" key="3">
    <source>
        <dbReference type="ARBA" id="ARBA00022989"/>
    </source>
</evidence>
<dbReference type="PANTHER" id="PTHR11360">
    <property type="entry name" value="MONOCARBOXYLATE TRANSPORTER"/>
    <property type="match status" value="1"/>
</dbReference>